<dbReference type="Gene3D" id="4.10.240.10">
    <property type="entry name" value="Zn(2)-C6 fungal-type DNA-binding domain"/>
    <property type="match status" value="1"/>
</dbReference>
<evidence type="ECO:0000313" key="9">
    <source>
        <dbReference type="EMBL" id="KAJ5703466.1"/>
    </source>
</evidence>
<dbReference type="AlphaFoldDB" id="A0AAD6HAK0"/>
<dbReference type="GO" id="GO:0006351">
    <property type="term" value="P:DNA-templated transcription"/>
    <property type="evidence" value="ECO:0007669"/>
    <property type="project" value="InterPro"/>
</dbReference>
<dbReference type="GO" id="GO:0000981">
    <property type="term" value="F:DNA-binding transcription factor activity, RNA polymerase II-specific"/>
    <property type="evidence" value="ECO:0007669"/>
    <property type="project" value="InterPro"/>
</dbReference>
<sequence length="671" mass="75822">MSSSSLPQPQKRACDVCYNRKIQCVLSDPDGPCEWCTHRSLDCTFDRQRPRKKPRGTASSQELQTLSNRIDQLERELAQVRSTQSRSIASETPGVSLGNDLSQELPPRGTKRARYSSHSERPSVPSVSAETPTENPPGSISDQHVKVSRSSSQLGPNWFFNKMPITSEAGCRWLAARTGQDISGNEFDIPGFKVPPSSILSSSLQNTCELPNQDLLRTMLEKIFNPEFEFGREFPILNQASIEKTIETAYTPVDGNGISSVQLSARTCLLCAISFLSTHIELRVMLGGVIDLEHCTSEAQRLFFFIQGDTSLETLQAALFLGLQQSFQGLWQDAALYHSIACRIVCSLKGHIYCAIPHILPENLDAEEQKNRHTRVLFWLCYMLDKDIALRTGNPPYLTEAFCDLETVDSSPFCSNYPLESSDNGSTNQAIHGGDIRWQFLPEDPHLSPLKETIFLELFSAEAMKQSDGRILARIRELDNRIEVWRMSLHPDLRPSLSMPPNAVPHEGFIGLTHWLHRMPLYLSYYHLMTIVHTTVRRCSVEYSEELHHVVHSSFDLALEASRSTIWGLDILLNYSEDAFRFITSYLTTATTALFLNIVIHPLDKQAHRDLELLVFTANMIRNIPEDSEHMKALTQREVHRMQEITKFVMRLVWLGSCAVNKAEGENTTNP</sequence>
<dbReference type="SMART" id="SM00066">
    <property type="entry name" value="GAL4"/>
    <property type="match status" value="1"/>
</dbReference>
<protein>
    <recommendedName>
        <fullName evidence="8">Zn(2)-C6 fungal-type domain-containing protein</fullName>
    </recommendedName>
</protein>
<feature type="region of interest" description="Disordered" evidence="7">
    <location>
        <begin position="77"/>
        <end position="147"/>
    </location>
</feature>
<dbReference type="PANTHER" id="PTHR46910:SF37">
    <property type="entry name" value="ZN(II)2CYS6 TRANSCRIPTION FACTOR (EUROFUNG)"/>
    <property type="match status" value="1"/>
</dbReference>
<dbReference type="PROSITE" id="PS50048">
    <property type="entry name" value="ZN2_CY6_FUNGAL_2"/>
    <property type="match status" value="1"/>
</dbReference>
<feature type="compositionally biased region" description="Polar residues" evidence="7">
    <location>
        <begin position="80"/>
        <end position="90"/>
    </location>
</feature>
<dbReference type="SUPFAM" id="SSF57701">
    <property type="entry name" value="Zn2/Cys6 DNA-binding domain"/>
    <property type="match status" value="1"/>
</dbReference>
<dbReference type="GO" id="GO:0008270">
    <property type="term" value="F:zinc ion binding"/>
    <property type="evidence" value="ECO:0007669"/>
    <property type="project" value="InterPro"/>
</dbReference>
<dbReference type="InterPro" id="IPR036864">
    <property type="entry name" value="Zn2-C6_fun-type_DNA-bd_sf"/>
</dbReference>
<evidence type="ECO:0000256" key="3">
    <source>
        <dbReference type="ARBA" id="ARBA00023015"/>
    </source>
</evidence>
<feature type="compositionally biased region" description="Polar residues" evidence="7">
    <location>
        <begin position="125"/>
        <end position="147"/>
    </location>
</feature>
<comment type="caution">
    <text evidence="9">The sequence shown here is derived from an EMBL/GenBank/DDBJ whole genome shotgun (WGS) entry which is preliminary data.</text>
</comment>
<dbReference type="GO" id="GO:0003677">
    <property type="term" value="F:DNA binding"/>
    <property type="evidence" value="ECO:0007669"/>
    <property type="project" value="UniProtKB-KW"/>
</dbReference>
<evidence type="ECO:0000256" key="2">
    <source>
        <dbReference type="ARBA" id="ARBA00022723"/>
    </source>
</evidence>
<dbReference type="InterPro" id="IPR050987">
    <property type="entry name" value="AtrR-like"/>
</dbReference>
<dbReference type="Pfam" id="PF04082">
    <property type="entry name" value="Fungal_trans"/>
    <property type="match status" value="1"/>
</dbReference>
<evidence type="ECO:0000256" key="5">
    <source>
        <dbReference type="ARBA" id="ARBA00023163"/>
    </source>
</evidence>
<dbReference type="Proteomes" id="UP001215712">
    <property type="component" value="Unassembled WGS sequence"/>
</dbReference>
<evidence type="ECO:0000256" key="1">
    <source>
        <dbReference type="ARBA" id="ARBA00004123"/>
    </source>
</evidence>
<comment type="subcellular location">
    <subcellularLocation>
        <location evidence="1">Nucleus</location>
    </subcellularLocation>
</comment>
<dbReference type="CDD" id="cd12148">
    <property type="entry name" value="fungal_TF_MHR"/>
    <property type="match status" value="1"/>
</dbReference>
<keyword evidence="3" id="KW-0805">Transcription regulation</keyword>
<dbReference type="GO" id="GO:0005634">
    <property type="term" value="C:nucleus"/>
    <property type="evidence" value="ECO:0007669"/>
    <property type="project" value="UniProtKB-SubCell"/>
</dbReference>
<dbReference type="SMART" id="SM00906">
    <property type="entry name" value="Fungal_trans"/>
    <property type="match status" value="1"/>
</dbReference>
<feature type="domain" description="Zn(2)-C6 fungal-type" evidence="8">
    <location>
        <begin position="13"/>
        <end position="45"/>
    </location>
</feature>
<evidence type="ECO:0000256" key="4">
    <source>
        <dbReference type="ARBA" id="ARBA00023125"/>
    </source>
</evidence>
<keyword evidence="2" id="KW-0479">Metal-binding</keyword>
<dbReference type="EMBL" id="JAQJAN010000023">
    <property type="protein sequence ID" value="KAJ5703466.1"/>
    <property type="molecule type" value="Genomic_DNA"/>
</dbReference>
<dbReference type="InterPro" id="IPR007219">
    <property type="entry name" value="XnlR_reg_dom"/>
</dbReference>
<reference evidence="9" key="1">
    <citation type="journal article" date="2023" name="IMA Fungus">
        <title>Comparative genomic study of the Penicillium genus elucidates a diverse pangenome and 15 lateral gene transfer events.</title>
        <authorList>
            <person name="Petersen C."/>
            <person name="Sorensen T."/>
            <person name="Nielsen M.R."/>
            <person name="Sondergaard T.E."/>
            <person name="Sorensen J.L."/>
            <person name="Fitzpatrick D.A."/>
            <person name="Frisvad J.C."/>
            <person name="Nielsen K.L."/>
        </authorList>
    </citation>
    <scope>NUCLEOTIDE SEQUENCE</scope>
    <source>
        <strain evidence="9">IBT 17514</strain>
    </source>
</reference>
<dbReference type="CDD" id="cd00067">
    <property type="entry name" value="GAL4"/>
    <property type="match status" value="1"/>
</dbReference>
<reference evidence="9" key="2">
    <citation type="submission" date="2023-01" db="EMBL/GenBank/DDBJ databases">
        <authorList>
            <person name="Petersen C."/>
        </authorList>
    </citation>
    <scope>NUCLEOTIDE SEQUENCE</scope>
    <source>
        <strain evidence="9">IBT 17514</strain>
    </source>
</reference>
<keyword evidence="10" id="KW-1185">Reference proteome</keyword>
<gene>
    <name evidence="9" type="ORF">N7493_011855</name>
</gene>
<dbReference type="PANTHER" id="PTHR46910">
    <property type="entry name" value="TRANSCRIPTION FACTOR PDR1"/>
    <property type="match status" value="1"/>
</dbReference>
<evidence type="ECO:0000256" key="6">
    <source>
        <dbReference type="ARBA" id="ARBA00023242"/>
    </source>
</evidence>
<proteinExistence type="predicted"/>
<organism evidence="9 10">
    <name type="scientific">Penicillium malachiteum</name>
    <dbReference type="NCBI Taxonomy" id="1324776"/>
    <lineage>
        <taxon>Eukaryota</taxon>
        <taxon>Fungi</taxon>
        <taxon>Dikarya</taxon>
        <taxon>Ascomycota</taxon>
        <taxon>Pezizomycotina</taxon>
        <taxon>Eurotiomycetes</taxon>
        <taxon>Eurotiomycetidae</taxon>
        <taxon>Eurotiales</taxon>
        <taxon>Aspergillaceae</taxon>
        <taxon>Penicillium</taxon>
    </lineage>
</organism>
<accession>A0AAD6HAK0</accession>
<name>A0AAD6HAK0_9EURO</name>
<evidence type="ECO:0000259" key="8">
    <source>
        <dbReference type="PROSITE" id="PS50048"/>
    </source>
</evidence>
<keyword evidence="6" id="KW-0539">Nucleus</keyword>
<evidence type="ECO:0000256" key="7">
    <source>
        <dbReference type="SAM" id="MobiDB-lite"/>
    </source>
</evidence>
<keyword evidence="4" id="KW-0238">DNA-binding</keyword>
<dbReference type="InterPro" id="IPR001138">
    <property type="entry name" value="Zn2Cys6_DnaBD"/>
</dbReference>
<keyword evidence="5" id="KW-0804">Transcription</keyword>
<evidence type="ECO:0000313" key="10">
    <source>
        <dbReference type="Proteomes" id="UP001215712"/>
    </source>
</evidence>